<dbReference type="GO" id="GO:0005829">
    <property type="term" value="C:cytosol"/>
    <property type="evidence" value="ECO:0007669"/>
    <property type="project" value="TreeGrafter"/>
</dbReference>
<dbReference type="PROSITE" id="PS50889">
    <property type="entry name" value="S4"/>
    <property type="match status" value="1"/>
</dbReference>
<keyword evidence="8" id="KW-0648">Protein biosynthesis</keyword>
<keyword evidence="6" id="KW-0067">ATP-binding</keyword>
<dbReference type="CDD" id="cd00805">
    <property type="entry name" value="TyrRS_core"/>
    <property type="match status" value="1"/>
</dbReference>
<dbReference type="FunFam" id="1.10.240.10:FF:000001">
    <property type="entry name" value="Tyrosine--tRNA ligase"/>
    <property type="match status" value="1"/>
</dbReference>
<evidence type="ECO:0000256" key="1">
    <source>
        <dbReference type="ARBA" id="ARBA00004496"/>
    </source>
</evidence>
<dbReference type="InterPro" id="IPR002307">
    <property type="entry name" value="Tyr-tRNA-ligase"/>
</dbReference>
<dbReference type="GO" id="GO:0004831">
    <property type="term" value="F:tyrosine-tRNA ligase activity"/>
    <property type="evidence" value="ECO:0007669"/>
    <property type="project" value="UniProtKB-EC"/>
</dbReference>
<comment type="catalytic activity">
    <reaction evidence="11">
        <text>tRNA(Tyr) + L-tyrosine + ATP = L-tyrosyl-tRNA(Tyr) + AMP + diphosphate + H(+)</text>
        <dbReference type="Rhea" id="RHEA:10220"/>
        <dbReference type="Rhea" id="RHEA-COMP:9706"/>
        <dbReference type="Rhea" id="RHEA-COMP:9707"/>
        <dbReference type="ChEBI" id="CHEBI:15378"/>
        <dbReference type="ChEBI" id="CHEBI:30616"/>
        <dbReference type="ChEBI" id="CHEBI:33019"/>
        <dbReference type="ChEBI" id="CHEBI:58315"/>
        <dbReference type="ChEBI" id="CHEBI:78442"/>
        <dbReference type="ChEBI" id="CHEBI:78536"/>
        <dbReference type="ChEBI" id="CHEBI:456215"/>
        <dbReference type="EC" id="6.1.1.1"/>
    </reaction>
</comment>
<evidence type="ECO:0000256" key="7">
    <source>
        <dbReference type="ARBA" id="ARBA00022884"/>
    </source>
</evidence>
<dbReference type="Gene3D" id="1.10.240.10">
    <property type="entry name" value="Tyrosyl-Transfer RNA Synthetase"/>
    <property type="match status" value="1"/>
</dbReference>
<dbReference type="PANTHER" id="PTHR11766:SF0">
    <property type="entry name" value="TYROSINE--TRNA LIGASE, MITOCHONDRIAL"/>
    <property type="match status" value="1"/>
</dbReference>
<feature type="domain" description="Tyrosine--tRNA ligase SYY-like C-terminal" evidence="12">
    <location>
        <begin position="367"/>
        <end position="423"/>
    </location>
</feature>
<evidence type="ECO:0000256" key="6">
    <source>
        <dbReference type="ARBA" id="ARBA00022840"/>
    </source>
</evidence>
<comment type="subcellular location">
    <subcellularLocation>
        <location evidence="1">Cytoplasm</location>
    </subcellularLocation>
</comment>
<evidence type="ECO:0000256" key="4">
    <source>
        <dbReference type="ARBA" id="ARBA00022598"/>
    </source>
</evidence>
<dbReference type="HAMAP" id="MF_02006">
    <property type="entry name" value="Tyr_tRNA_synth_type1"/>
    <property type="match status" value="1"/>
</dbReference>
<dbReference type="InterPro" id="IPR036986">
    <property type="entry name" value="S4_RNA-bd_sf"/>
</dbReference>
<evidence type="ECO:0000256" key="2">
    <source>
        <dbReference type="ARBA" id="ARBA00013160"/>
    </source>
</evidence>
<sequence>MVPMGTGDIIDELLWRELIAQSTDIGALQAAAAAAPITLYCGFDPTAPSLHLGNLAQILTVRRFQQFGHRPLALVGGATGLIGDPKETGERQLNPRELVEEWVTRIRGQLERFYDFSGSNAAVMVNNFDWTENVTVLEFMRDIGKHFSVNRMLDREAVASRLAGGGISYTEFSYQLLQSFDYLELYRRYDCVLQTGGSDQWGNITAGVDLVRRVESKSVHALTTPLITKADGTKFGKTESGTIWLDPELTSPYAFFQFWLNADDRDVATLLHTFSFLGPEAVGGLLVATAERPHERAAQRALAGELTALVHGASEAEGAEAAGRALFGHGDLEALPRGTLTAALLETPNGEVAATEIINGLFPTFDELLVRCGLVTSKAQARRTIAEGGAYLNNERVTSDTFQPSTTDLLQGKWLVLRRGKKSVGGICISP</sequence>
<protein>
    <recommendedName>
        <fullName evidence="2">tyrosine--tRNA ligase</fullName>
        <ecNumber evidence="2">6.1.1.1</ecNumber>
    </recommendedName>
    <alternativeName>
        <fullName evidence="10">Tyrosyl-tRNA synthetase</fullName>
    </alternativeName>
</protein>
<reference evidence="13" key="1">
    <citation type="submission" date="2020-05" db="EMBL/GenBank/DDBJ databases">
        <authorList>
            <person name="Chiriac C."/>
            <person name="Salcher M."/>
            <person name="Ghai R."/>
            <person name="Kavagutti S V."/>
        </authorList>
    </citation>
    <scope>NUCLEOTIDE SEQUENCE</scope>
</reference>
<dbReference type="InterPro" id="IPR001412">
    <property type="entry name" value="aa-tRNA-synth_I_CS"/>
</dbReference>
<evidence type="ECO:0000256" key="10">
    <source>
        <dbReference type="ARBA" id="ARBA00033323"/>
    </source>
</evidence>
<evidence type="ECO:0000256" key="5">
    <source>
        <dbReference type="ARBA" id="ARBA00022741"/>
    </source>
</evidence>
<dbReference type="InterPro" id="IPR024088">
    <property type="entry name" value="Tyr-tRNA-ligase_bac-type"/>
</dbReference>
<proteinExistence type="inferred from homology"/>
<dbReference type="Gene3D" id="3.40.50.620">
    <property type="entry name" value="HUPs"/>
    <property type="match status" value="1"/>
</dbReference>
<dbReference type="GO" id="GO:0003723">
    <property type="term" value="F:RNA binding"/>
    <property type="evidence" value="ECO:0007669"/>
    <property type="project" value="UniProtKB-KW"/>
</dbReference>
<keyword evidence="5" id="KW-0547">Nucleotide-binding</keyword>
<dbReference type="InterPro" id="IPR054608">
    <property type="entry name" value="SYY-like_C"/>
</dbReference>
<dbReference type="GO" id="GO:0005524">
    <property type="term" value="F:ATP binding"/>
    <property type="evidence" value="ECO:0007669"/>
    <property type="project" value="UniProtKB-KW"/>
</dbReference>
<dbReference type="Gene3D" id="3.10.290.10">
    <property type="entry name" value="RNA-binding S4 domain"/>
    <property type="match status" value="1"/>
</dbReference>
<dbReference type="AlphaFoldDB" id="A0A6J6U6K0"/>
<evidence type="ECO:0000256" key="8">
    <source>
        <dbReference type="ARBA" id="ARBA00022917"/>
    </source>
</evidence>
<keyword evidence="7" id="KW-0694">RNA-binding</keyword>
<dbReference type="FunFam" id="3.40.50.620:FF:000008">
    <property type="entry name" value="Tyrosine--tRNA ligase"/>
    <property type="match status" value="1"/>
</dbReference>
<dbReference type="SUPFAM" id="SSF52374">
    <property type="entry name" value="Nucleotidylyl transferase"/>
    <property type="match status" value="1"/>
</dbReference>
<dbReference type="EC" id="6.1.1.1" evidence="2"/>
<evidence type="ECO:0000256" key="11">
    <source>
        <dbReference type="ARBA" id="ARBA00048248"/>
    </source>
</evidence>
<evidence type="ECO:0000313" key="13">
    <source>
        <dbReference type="EMBL" id="CAB4755392.1"/>
    </source>
</evidence>
<dbReference type="InterPro" id="IPR014729">
    <property type="entry name" value="Rossmann-like_a/b/a_fold"/>
</dbReference>
<evidence type="ECO:0000259" key="12">
    <source>
        <dbReference type="Pfam" id="PF22421"/>
    </source>
</evidence>
<dbReference type="Pfam" id="PF22421">
    <property type="entry name" value="SYY_C-terminal"/>
    <property type="match status" value="1"/>
</dbReference>
<dbReference type="Pfam" id="PF00579">
    <property type="entry name" value="tRNA-synt_1b"/>
    <property type="match status" value="1"/>
</dbReference>
<dbReference type="PRINTS" id="PR01040">
    <property type="entry name" value="TRNASYNTHTYR"/>
</dbReference>
<evidence type="ECO:0000256" key="3">
    <source>
        <dbReference type="ARBA" id="ARBA00022490"/>
    </source>
</evidence>
<organism evidence="13">
    <name type="scientific">freshwater metagenome</name>
    <dbReference type="NCBI Taxonomy" id="449393"/>
    <lineage>
        <taxon>unclassified sequences</taxon>
        <taxon>metagenomes</taxon>
        <taxon>ecological metagenomes</taxon>
    </lineage>
</organism>
<dbReference type="InterPro" id="IPR002305">
    <property type="entry name" value="aa-tRNA-synth_Ic"/>
</dbReference>
<dbReference type="EMBL" id="CAEZZA010000159">
    <property type="protein sequence ID" value="CAB4755392.1"/>
    <property type="molecule type" value="Genomic_DNA"/>
</dbReference>
<dbReference type="SUPFAM" id="SSF55174">
    <property type="entry name" value="Alpha-L RNA-binding motif"/>
    <property type="match status" value="1"/>
</dbReference>
<gene>
    <name evidence="13" type="ORF">UFOPK2809_01103</name>
</gene>
<keyword evidence="4" id="KW-0436">Ligase</keyword>
<dbReference type="InterPro" id="IPR024107">
    <property type="entry name" value="Tyr-tRNA-ligase_bac_1"/>
</dbReference>
<dbReference type="GO" id="GO:0006437">
    <property type="term" value="P:tyrosyl-tRNA aminoacylation"/>
    <property type="evidence" value="ECO:0007669"/>
    <property type="project" value="InterPro"/>
</dbReference>
<name>A0A6J6U6K0_9ZZZZ</name>
<accession>A0A6J6U6K0</accession>
<dbReference type="GO" id="GO:0042802">
    <property type="term" value="F:identical protein binding"/>
    <property type="evidence" value="ECO:0007669"/>
    <property type="project" value="UniProtKB-ARBA"/>
</dbReference>
<dbReference type="NCBIfam" id="TIGR00234">
    <property type="entry name" value="tyrS"/>
    <property type="match status" value="1"/>
</dbReference>
<dbReference type="PROSITE" id="PS00178">
    <property type="entry name" value="AA_TRNA_LIGASE_I"/>
    <property type="match status" value="1"/>
</dbReference>
<dbReference type="PANTHER" id="PTHR11766">
    <property type="entry name" value="TYROSYL-TRNA SYNTHETASE"/>
    <property type="match status" value="1"/>
</dbReference>
<keyword evidence="3" id="KW-0963">Cytoplasm</keyword>
<keyword evidence="9" id="KW-0030">Aminoacyl-tRNA synthetase</keyword>
<evidence type="ECO:0000256" key="9">
    <source>
        <dbReference type="ARBA" id="ARBA00023146"/>
    </source>
</evidence>